<accession>A0A510XBZ5</accession>
<sequence>MNDLWSIKRDLTLSDWTHRDKGGRYRVVEVTTPSGALADMLEEGDLVVTYESTREPWRQLARLLSEWQAKMRRYPQAGDGLAGGERERGGS</sequence>
<name>A0A510XBZ5_9GAMM</name>
<organism evidence="1 2">
    <name type="scientific">Bisbaumannia pacifica</name>
    <dbReference type="NCBI Taxonomy" id="77098"/>
    <lineage>
        <taxon>Bacteria</taxon>
        <taxon>Pseudomonadati</taxon>
        <taxon>Pseudomonadota</taxon>
        <taxon>Gammaproteobacteria</taxon>
        <taxon>Oceanospirillales</taxon>
        <taxon>Halomonadaceae</taxon>
        <taxon>Bisbaumannia</taxon>
    </lineage>
</organism>
<dbReference type="RefSeq" id="WP_146804257.1">
    <property type="nucleotide sequence ID" value="NZ_BJUK01000056.1"/>
</dbReference>
<dbReference type="EMBL" id="BJUK01000056">
    <property type="protein sequence ID" value="GEK48938.1"/>
    <property type="molecule type" value="Genomic_DNA"/>
</dbReference>
<dbReference type="Proteomes" id="UP000321275">
    <property type="component" value="Unassembled WGS sequence"/>
</dbReference>
<comment type="caution">
    <text evidence="1">The sequence shown here is derived from an EMBL/GenBank/DDBJ whole genome shotgun (WGS) entry which is preliminary data.</text>
</comment>
<evidence type="ECO:0000313" key="1">
    <source>
        <dbReference type="EMBL" id="GEK48938.1"/>
    </source>
</evidence>
<keyword evidence="2" id="KW-1185">Reference proteome</keyword>
<reference evidence="1 2" key="1">
    <citation type="submission" date="2019-07" db="EMBL/GenBank/DDBJ databases">
        <title>Whole genome shotgun sequence of Halomonas pacifica NBRC 102220.</title>
        <authorList>
            <person name="Hosoyama A."/>
            <person name="Uohara A."/>
            <person name="Ohji S."/>
            <person name="Ichikawa N."/>
        </authorList>
    </citation>
    <scope>NUCLEOTIDE SEQUENCE [LARGE SCALE GENOMIC DNA]</scope>
    <source>
        <strain evidence="1 2">NBRC 102220</strain>
    </source>
</reference>
<proteinExistence type="predicted"/>
<protein>
    <submittedName>
        <fullName evidence="1">Uncharacterized protein</fullName>
    </submittedName>
</protein>
<gene>
    <name evidence="1" type="ORF">HPA02_32210</name>
</gene>
<evidence type="ECO:0000313" key="2">
    <source>
        <dbReference type="Proteomes" id="UP000321275"/>
    </source>
</evidence>
<dbReference type="AlphaFoldDB" id="A0A510XBZ5"/>